<comment type="caution">
    <text evidence="1">The sequence shown here is derived from an EMBL/GenBank/DDBJ whole genome shotgun (WGS) entry which is preliminary data.</text>
</comment>
<dbReference type="Pfam" id="PF08888">
    <property type="entry name" value="HopJ"/>
    <property type="match status" value="1"/>
</dbReference>
<keyword evidence="2" id="KW-1185">Reference proteome</keyword>
<proteinExistence type="predicted"/>
<evidence type="ECO:0000313" key="1">
    <source>
        <dbReference type="EMBL" id="MFC4095650.1"/>
    </source>
</evidence>
<protein>
    <submittedName>
        <fullName evidence="1">HopJ type III effector protein</fullName>
    </submittedName>
</protein>
<dbReference type="RefSeq" id="WP_192460688.1">
    <property type="nucleotide sequence ID" value="NZ_JACYFJ010000001.1"/>
</dbReference>
<dbReference type="Gene3D" id="3.20.160.10">
    <property type="entry name" value="vpa0580 domain like"/>
    <property type="match status" value="1"/>
</dbReference>
<dbReference type="EMBL" id="JBHSAW010000004">
    <property type="protein sequence ID" value="MFC4095650.1"/>
    <property type="molecule type" value="Genomic_DNA"/>
</dbReference>
<sequence>MHIPGFLKKLKESPETLEFSDTMAVIEANYYFEPTSFKNGEMTNKADENSGSCKLLAFAYDQNLSKEETLACFGGFYFDDVLEDPNGKGHQNIRNFMKTGFGGVHFDRFPLKKK</sequence>
<dbReference type="Proteomes" id="UP001595814">
    <property type="component" value="Unassembled WGS sequence"/>
</dbReference>
<accession>A0ABV8JV68</accession>
<reference evidence="2" key="1">
    <citation type="journal article" date="2019" name="Int. J. Syst. Evol. Microbiol.">
        <title>The Global Catalogue of Microorganisms (GCM) 10K type strain sequencing project: providing services to taxonomists for standard genome sequencing and annotation.</title>
        <authorList>
            <consortium name="The Broad Institute Genomics Platform"/>
            <consortium name="The Broad Institute Genome Sequencing Center for Infectious Disease"/>
            <person name="Wu L."/>
            <person name="Ma J."/>
        </authorList>
    </citation>
    <scope>NUCLEOTIDE SEQUENCE [LARGE SCALE GENOMIC DNA]</scope>
    <source>
        <strain evidence="2">CECT 7477</strain>
    </source>
</reference>
<name>A0ABV8JV68_9FLAO</name>
<gene>
    <name evidence="1" type="ORF">ACFOUT_07170</name>
</gene>
<dbReference type="InterPro" id="IPR014984">
    <property type="entry name" value="HopJ"/>
</dbReference>
<dbReference type="InterPro" id="IPR038604">
    <property type="entry name" value="HopJ_sf"/>
</dbReference>
<evidence type="ECO:0000313" key="2">
    <source>
        <dbReference type="Proteomes" id="UP001595814"/>
    </source>
</evidence>
<organism evidence="1 2">
    <name type="scientific">Euzebyella saccharophila</name>
    <dbReference type="NCBI Taxonomy" id="679664"/>
    <lineage>
        <taxon>Bacteria</taxon>
        <taxon>Pseudomonadati</taxon>
        <taxon>Bacteroidota</taxon>
        <taxon>Flavobacteriia</taxon>
        <taxon>Flavobacteriales</taxon>
        <taxon>Flavobacteriaceae</taxon>
        <taxon>Euzebyella</taxon>
    </lineage>
</organism>